<dbReference type="PANTHER" id="PTHR13986">
    <property type="entry name" value="PROTEIN LYSINE HYDROXYLATION COMPLEX COMPONENT"/>
    <property type="match status" value="1"/>
</dbReference>
<keyword evidence="6" id="KW-1185">Reference proteome</keyword>
<evidence type="ECO:0000313" key="5">
    <source>
        <dbReference type="EMBL" id="OWK02531.1"/>
    </source>
</evidence>
<evidence type="ECO:0000256" key="2">
    <source>
        <dbReference type="ARBA" id="ARBA00023180"/>
    </source>
</evidence>
<gene>
    <name evidence="5" type="ORF">Celaphus_00010221</name>
</gene>
<evidence type="ECO:0000259" key="4">
    <source>
        <dbReference type="Pfam" id="PF23557"/>
    </source>
</evidence>
<feature type="domain" description="Leprecan-like alpha-helical" evidence="4">
    <location>
        <begin position="63"/>
        <end position="98"/>
    </location>
</feature>
<dbReference type="PANTHER" id="PTHR13986:SF3">
    <property type="entry name" value="CARTILAGE-ASSOCIATED PROTEIN"/>
    <property type="match status" value="1"/>
</dbReference>
<reference evidence="5 6" key="1">
    <citation type="journal article" date="2018" name="Mol. Genet. Genomics">
        <title>The red deer Cervus elaphus genome CerEla1.0: sequencing, annotating, genes, and chromosomes.</title>
        <authorList>
            <person name="Bana N.A."/>
            <person name="Nyiri A."/>
            <person name="Nagy J."/>
            <person name="Frank K."/>
            <person name="Nagy T."/>
            <person name="Steger V."/>
            <person name="Schiller M."/>
            <person name="Lakatos P."/>
            <person name="Sugar L."/>
            <person name="Horn P."/>
            <person name="Barta E."/>
            <person name="Orosz L."/>
        </authorList>
    </citation>
    <scope>NUCLEOTIDE SEQUENCE [LARGE SCALE GENOMIC DNA]</scope>
    <source>
        <strain evidence="5">Hungarian</strain>
    </source>
</reference>
<feature type="region of interest" description="Disordered" evidence="3">
    <location>
        <begin position="197"/>
        <end position="229"/>
    </location>
</feature>
<comment type="caution">
    <text evidence="5">The sequence shown here is derived from an EMBL/GenBank/DDBJ whole genome shotgun (WGS) entry which is preliminary data.</text>
</comment>
<feature type="domain" description="Leprecan-like alpha-helical" evidence="4">
    <location>
        <begin position="5"/>
        <end position="55"/>
    </location>
</feature>
<dbReference type="GO" id="GO:0005518">
    <property type="term" value="F:collagen binding"/>
    <property type="evidence" value="ECO:0007669"/>
    <property type="project" value="TreeGrafter"/>
</dbReference>
<dbReference type="AlphaFoldDB" id="A0A212C959"/>
<dbReference type="Proteomes" id="UP000242450">
    <property type="component" value="Chromosome 24"/>
</dbReference>
<evidence type="ECO:0000313" key="6">
    <source>
        <dbReference type="Proteomes" id="UP000242450"/>
    </source>
</evidence>
<organism evidence="5 6">
    <name type="scientific">Cervus elaphus hippelaphus</name>
    <name type="common">European red deer</name>
    <dbReference type="NCBI Taxonomy" id="46360"/>
    <lineage>
        <taxon>Eukaryota</taxon>
        <taxon>Metazoa</taxon>
        <taxon>Chordata</taxon>
        <taxon>Craniata</taxon>
        <taxon>Vertebrata</taxon>
        <taxon>Euteleostomi</taxon>
        <taxon>Mammalia</taxon>
        <taxon>Eutheria</taxon>
        <taxon>Laurasiatheria</taxon>
        <taxon>Artiodactyla</taxon>
        <taxon>Ruminantia</taxon>
        <taxon>Pecora</taxon>
        <taxon>Cervidae</taxon>
        <taxon>Cervinae</taxon>
        <taxon>Cervus</taxon>
    </lineage>
</organism>
<evidence type="ECO:0000256" key="3">
    <source>
        <dbReference type="SAM" id="MobiDB-lite"/>
    </source>
</evidence>
<keyword evidence="1" id="KW-0732">Signal</keyword>
<dbReference type="GO" id="GO:0030199">
    <property type="term" value="P:collagen fibril organization"/>
    <property type="evidence" value="ECO:0007669"/>
    <property type="project" value="TreeGrafter"/>
</dbReference>
<keyword evidence="2" id="KW-0325">Glycoprotein</keyword>
<dbReference type="InterPro" id="IPR052284">
    <property type="entry name" value="Collagen_mod_leprecan"/>
</dbReference>
<sequence>MTSTANNLPKAIAAAHTFLLKHPDDEMMKRNMAYYKSLPDAEDYIKDLETKSYEDTPEALPAEVNDLKNAAPCAVSYLLFDQSDKVMQQNLVYYQYHRDKWALADEHFQPRPEAVQFFNVTMLQKELYDFAKENLMDDDEEMQAHSFRQGASGEPPPAPRRLDLLHLNLLMVVPSLALANIQLVHGALVLASSVTPHGPHAGQEEQQAQNCDDRGNDGASAEAGTLTPSARLQGREKLLACTRVGDFLPQEVLRQQVREGILDGRGSGLRWGLGGRHDS</sequence>
<protein>
    <submittedName>
        <fullName evidence="5">CRTAP</fullName>
    </submittedName>
</protein>
<name>A0A212C959_CEREH</name>
<dbReference type="OrthoDB" id="8610171at2759"/>
<proteinExistence type="predicted"/>
<dbReference type="EMBL" id="MKHE01000024">
    <property type="protein sequence ID" value="OWK02531.1"/>
    <property type="molecule type" value="Genomic_DNA"/>
</dbReference>
<accession>A0A212C959</accession>
<dbReference type="GO" id="GO:0005783">
    <property type="term" value="C:endoplasmic reticulum"/>
    <property type="evidence" value="ECO:0007669"/>
    <property type="project" value="TreeGrafter"/>
</dbReference>
<dbReference type="InterPro" id="IPR056585">
    <property type="entry name" value="Leprecan_dom"/>
</dbReference>
<evidence type="ECO:0000256" key="1">
    <source>
        <dbReference type="ARBA" id="ARBA00022729"/>
    </source>
</evidence>
<dbReference type="Pfam" id="PF23557">
    <property type="entry name" value="TPR_leprecan"/>
    <property type="match status" value="2"/>
</dbReference>